<evidence type="ECO:0000313" key="8">
    <source>
        <dbReference type="EMBL" id="GIJ61035.1"/>
    </source>
</evidence>
<name>A0A8J3ZFR5_9ACTN</name>
<evidence type="ECO:0000256" key="3">
    <source>
        <dbReference type="ARBA" id="ARBA00022692"/>
    </source>
</evidence>
<reference evidence="8" key="1">
    <citation type="submission" date="2021-01" db="EMBL/GenBank/DDBJ databases">
        <title>Whole genome shotgun sequence of Virgisporangium aurantiacum NBRC 16421.</title>
        <authorList>
            <person name="Komaki H."/>
            <person name="Tamura T."/>
        </authorList>
    </citation>
    <scope>NUCLEOTIDE SEQUENCE</scope>
    <source>
        <strain evidence="8">NBRC 16421</strain>
    </source>
</reference>
<dbReference type="EMBL" id="BOPG01000063">
    <property type="protein sequence ID" value="GIJ61035.1"/>
    <property type="molecule type" value="Genomic_DNA"/>
</dbReference>
<keyword evidence="2" id="KW-1003">Cell membrane</keyword>
<proteinExistence type="predicted"/>
<dbReference type="InterPro" id="IPR023845">
    <property type="entry name" value="DUF3817_TM"/>
</dbReference>
<comment type="subcellular location">
    <subcellularLocation>
        <location evidence="1">Cell membrane</location>
        <topology evidence="1">Multi-pass membrane protein</topology>
    </subcellularLocation>
</comment>
<dbReference type="AlphaFoldDB" id="A0A8J3ZFR5"/>
<evidence type="ECO:0000256" key="4">
    <source>
        <dbReference type="ARBA" id="ARBA00022989"/>
    </source>
</evidence>
<comment type="caution">
    <text evidence="8">The sequence shown here is derived from an EMBL/GenBank/DDBJ whole genome shotgun (WGS) entry which is preliminary data.</text>
</comment>
<dbReference type="Proteomes" id="UP000612585">
    <property type="component" value="Unassembled WGS sequence"/>
</dbReference>
<sequence length="76" mass="7995">MRALRFAAAAEIVTLVVLLANLVTVHHPAVSSAIGPVHGCAYLFVVILTVRLSRAARTRATALIPGVGGLLVLRRL</sequence>
<accession>A0A8J3ZFR5</accession>
<dbReference type="GO" id="GO:0005886">
    <property type="term" value="C:plasma membrane"/>
    <property type="evidence" value="ECO:0007669"/>
    <property type="project" value="UniProtKB-SubCell"/>
</dbReference>
<keyword evidence="5 6" id="KW-0472">Membrane</keyword>
<dbReference type="RefSeq" id="WP_239152300.1">
    <property type="nucleotide sequence ID" value="NZ_BOPG01000063.1"/>
</dbReference>
<organism evidence="8 9">
    <name type="scientific">Virgisporangium aurantiacum</name>
    <dbReference type="NCBI Taxonomy" id="175570"/>
    <lineage>
        <taxon>Bacteria</taxon>
        <taxon>Bacillati</taxon>
        <taxon>Actinomycetota</taxon>
        <taxon>Actinomycetes</taxon>
        <taxon>Micromonosporales</taxon>
        <taxon>Micromonosporaceae</taxon>
        <taxon>Virgisporangium</taxon>
    </lineage>
</organism>
<dbReference type="Pfam" id="PF12823">
    <property type="entry name" value="DUF3817"/>
    <property type="match status" value="1"/>
</dbReference>
<keyword evidence="3 6" id="KW-0812">Transmembrane</keyword>
<gene>
    <name evidence="8" type="ORF">Vau01_085510</name>
</gene>
<evidence type="ECO:0000259" key="7">
    <source>
        <dbReference type="Pfam" id="PF12823"/>
    </source>
</evidence>
<keyword evidence="9" id="KW-1185">Reference proteome</keyword>
<feature type="transmembrane region" description="Helical" evidence="6">
    <location>
        <begin position="33"/>
        <end position="50"/>
    </location>
</feature>
<protein>
    <recommendedName>
        <fullName evidence="7">DUF3817 domain-containing protein</fullName>
    </recommendedName>
</protein>
<feature type="transmembrane region" description="Helical" evidence="6">
    <location>
        <begin position="7"/>
        <end position="27"/>
    </location>
</feature>
<evidence type="ECO:0000256" key="6">
    <source>
        <dbReference type="SAM" id="Phobius"/>
    </source>
</evidence>
<evidence type="ECO:0000256" key="2">
    <source>
        <dbReference type="ARBA" id="ARBA00022475"/>
    </source>
</evidence>
<evidence type="ECO:0000313" key="9">
    <source>
        <dbReference type="Proteomes" id="UP000612585"/>
    </source>
</evidence>
<evidence type="ECO:0000256" key="1">
    <source>
        <dbReference type="ARBA" id="ARBA00004651"/>
    </source>
</evidence>
<evidence type="ECO:0000256" key="5">
    <source>
        <dbReference type="ARBA" id="ARBA00023136"/>
    </source>
</evidence>
<keyword evidence="4 6" id="KW-1133">Transmembrane helix</keyword>
<feature type="domain" description="DUF3817" evidence="7">
    <location>
        <begin position="2"/>
        <end position="63"/>
    </location>
</feature>